<sequence>AALAGGTTMVIGHVLPEKNEPLLDAYEKCRSHADAKACCDYALHVGVTWWGPK</sequence>
<dbReference type="InterPro" id="IPR032466">
    <property type="entry name" value="Metal_Hydrolase"/>
</dbReference>
<dbReference type="PANTHER" id="PTHR11647">
    <property type="entry name" value="HYDRANTOINASE/DIHYDROPYRIMIDINASE FAMILY MEMBER"/>
    <property type="match status" value="1"/>
</dbReference>
<reference evidence="2 3" key="1">
    <citation type="submission" date="2024-05" db="EMBL/GenBank/DDBJ databases">
        <title>Genome sequencing and assembly of Indian major carp, Cirrhinus mrigala (Hamilton, 1822).</title>
        <authorList>
            <person name="Mohindra V."/>
            <person name="Chowdhury L.M."/>
            <person name="Lal K."/>
            <person name="Jena J.K."/>
        </authorList>
    </citation>
    <scope>NUCLEOTIDE SEQUENCE [LARGE SCALE GENOMIC DNA]</scope>
    <source>
        <strain evidence="2">CM1030</strain>
        <tissue evidence="2">Blood</tissue>
    </source>
</reference>
<protein>
    <submittedName>
        <fullName evidence="2">Uncharacterized protein</fullName>
    </submittedName>
</protein>
<dbReference type="InterPro" id="IPR050378">
    <property type="entry name" value="Metallo-dep_Hydrolases_sf"/>
</dbReference>
<proteinExistence type="inferred from homology"/>
<dbReference type="Proteomes" id="UP001529510">
    <property type="component" value="Unassembled WGS sequence"/>
</dbReference>
<comment type="caution">
    <text evidence="2">The sequence shown here is derived from an EMBL/GenBank/DDBJ whole genome shotgun (WGS) entry which is preliminary data.</text>
</comment>
<evidence type="ECO:0000313" key="3">
    <source>
        <dbReference type="Proteomes" id="UP001529510"/>
    </source>
</evidence>
<feature type="non-terminal residue" evidence="2">
    <location>
        <position position="53"/>
    </location>
</feature>
<name>A0ABD0P9D3_CIRMR</name>
<evidence type="ECO:0000313" key="2">
    <source>
        <dbReference type="EMBL" id="KAL0170367.1"/>
    </source>
</evidence>
<dbReference type="EMBL" id="JAMKFB020000017">
    <property type="protein sequence ID" value="KAL0170367.1"/>
    <property type="molecule type" value="Genomic_DNA"/>
</dbReference>
<dbReference type="AlphaFoldDB" id="A0ABD0P9D3"/>
<dbReference type="SUPFAM" id="SSF51556">
    <property type="entry name" value="Metallo-dependent hydrolases"/>
    <property type="match status" value="1"/>
</dbReference>
<feature type="non-terminal residue" evidence="2">
    <location>
        <position position="1"/>
    </location>
</feature>
<accession>A0ABD0P9D3</accession>
<comment type="similarity">
    <text evidence="1">Belongs to the metallo-dependent hydrolases superfamily. Hydantoinase/dihydropyrimidinase family.</text>
</comment>
<dbReference type="Gene3D" id="3.20.20.140">
    <property type="entry name" value="Metal-dependent hydrolases"/>
    <property type="match status" value="1"/>
</dbReference>
<evidence type="ECO:0000256" key="1">
    <source>
        <dbReference type="ARBA" id="ARBA00008829"/>
    </source>
</evidence>
<gene>
    <name evidence="2" type="ORF">M9458_034963</name>
</gene>
<organism evidence="2 3">
    <name type="scientific">Cirrhinus mrigala</name>
    <name type="common">Mrigala</name>
    <dbReference type="NCBI Taxonomy" id="683832"/>
    <lineage>
        <taxon>Eukaryota</taxon>
        <taxon>Metazoa</taxon>
        <taxon>Chordata</taxon>
        <taxon>Craniata</taxon>
        <taxon>Vertebrata</taxon>
        <taxon>Euteleostomi</taxon>
        <taxon>Actinopterygii</taxon>
        <taxon>Neopterygii</taxon>
        <taxon>Teleostei</taxon>
        <taxon>Ostariophysi</taxon>
        <taxon>Cypriniformes</taxon>
        <taxon>Cyprinidae</taxon>
        <taxon>Labeoninae</taxon>
        <taxon>Labeonini</taxon>
        <taxon>Cirrhinus</taxon>
    </lineage>
</organism>
<dbReference type="PANTHER" id="PTHR11647:SF58">
    <property type="entry name" value="DIHYDROPYRIMIDINASE-RELATED PROTEIN 5"/>
    <property type="match status" value="1"/>
</dbReference>
<keyword evidence="3" id="KW-1185">Reference proteome</keyword>